<accession>A0A9P4J6H5</accession>
<reference evidence="3" key="1">
    <citation type="journal article" date="2020" name="Stud. Mycol.">
        <title>101 Dothideomycetes genomes: a test case for predicting lifestyles and emergence of pathogens.</title>
        <authorList>
            <person name="Haridas S."/>
            <person name="Albert R."/>
            <person name="Binder M."/>
            <person name="Bloem J."/>
            <person name="Labutti K."/>
            <person name="Salamov A."/>
            <person name="Andreopoulos B."/>
            <person name="Baker S."/>
            <person name="Barry K."/>
            <person name="Bills G."/>
            <person name="Bluhm B."/>
            <person name="Cannon C."/>
            <person name="Castanera R."/>
            <person name="Culley D."/>
            <person name="Daum C."/>
            <person name="Ezra D."/>
            <person name="Gonzalez J."/>
            <person name="Henrissat B."/>
            <person name="Kuo A."/>
            <person name="Liang C."/>
            <person name="Lipzen A."/>
            <person name="Lutzoni F."/>
            <person name="Magnuson J."/>
            <person name="Mondo S."/>
            <person name="Nolan M."/>
            <person name="Ohm R."/>
            <person name="Pangilinan J."/>
            <person name="Park H.-J."/>
            <person name="Ramirez L."/>
            <person name="Alfaro M."/>
            <person name="Sun H."/>
            <person name="Tritt A."/>
            <person name="Yoshinaga Y."/>
            <person name="Zwiers L.-H."/>
            <person name="Turgeon B."/>
            <person name="Goodwin S."/>
            <person name="Spatafora J."/>
            <person name="Crous P."/>
            <person name="Grigoriev I."/>
        </authorList>
    </citation>
    <scope>NUCLEOTIDE SEQUENCE</scope>
    <source>
        <strain evidence="3">CBS 260.36</strain>
    </source>
</reference>
<dbReference type="AlphaFoldDB" id="A0A9P4J6H5"/>
<feature type="region of interest" description="Disordered" evidence="1">
    <location>
        <begin position="170"/>
        <end position="189"/>
    </location>
</feature>
<evidence type="ECO:0000313" key="4">
    <source>
        <dbReference type="Proteomes" id="UP000799439"/>
    </source>
</evidence>
<keyword evidence="4" id="KW-1185">Reference proteome</keyword>
<dbReference type="Pfam" id="PF13921">
    <property type="entry name" value="Myb_DNA-bind_6"/>
    <property type="match status" value="1"/>
</dbReference>
<evidence type="ECO:0000313" key="3">
    <source>
        <dbReference type="EMBL" id="KAF2155971.1"/>
    </source>
</evidence>
<dbReference type="InterPro" id="IPR009057">
    <property type="entry name" value="Homeodomain-like_sf"/>
</dbReference>
<evidence type="ECO:0000259" key="2">
    <source>
        <dbReference type="PROSITE" id="PS50090"/>
    </source>
</evidence>
<name>A0A9P4J6H5_9PEZI</name>
<proteinExistence type="predicted"/>
<dbReference type="CDD" id="cd00167">
    <property type="entry name" value="SANT"/>
    <property type="match status" value="1"/>
</dbReference>
<feature type="domain" description="Myb-like" evidence="2">
    <location>
        <begin position="21"/>
        <end position="63"/>
    </location>
</feature>
<dbReference type="OrthoDB" id="4151352at2759"/>
<comment type="caution">
    <text evidence="3">The sequence shown here is derived from an EMBL/GenBank/DDBJ whole genome shotgun (WGS) entry which is preliminary data.</text>
</comment>
<sequence>MADNTRSRSGSQTSQNASAVWSTADDEKLASARAAGMNWQPIAAQYFPNKTANACRKRHERLMERRYQEDWGQEKLEELAVAYFECRQEMWAMLGEKLGARWTMVENKVMEKGVKNLQNIARASYRKRMRLLDSDDAQYPQGLEYHHDEDNSANMSDADYILSRLHRPSSAPAMGEQRPLSPSPSPKRQRRFALDLPLYEPPTSVMGPRSLQPVTFRPTPTVFARPEQRPSTSPRDMCRIQSLLSPEE</sequence>
<protein>
    <recommendedName>
        <fullName evidence="2">Myb-like domain-containing protein</fullName>
    </recommendedName>
</protein>
<gene>
    <name evidence="3" type="ORF">K461DRAFT_290940</name>
</gene>
<dbReference type="Proteomes" id="UP000799439">
    <property type="component" value="Unassembled WGS sequence"/>
</dbReference>
<organism evidence="3 4">
    <name type="scientific">Myriangium duriaei CBS 260.36</name>
    <dbReference type="NCBI Taxonomy" id="1168546"/>
    <lineage>
        <taxon>Eukaryota</taxon>
        <taxon>Fungi</taxon>
        <taxon>Dikarya</taxon>
        <taxon>Ascomycota</taxon>
        <taxon>Pezizomycotina</taxon>
        <taxon>Dothideomycetes</taxon>
        <taxon>Dothideomycetidae</taxon>
        <taxon>Myriangiales</taxon>
        <taxon>Myriangiaceae</taxon>
        <taxon>Myriangium</taxon>
    </lineage>
</organism>
<dbReference type="Gene3D" id="1.10.10.60">
    <property type="entry name" value="Homeodomain-like"/>
    <property type="match status" value="1"/>
</dbReference>
<dbReference type="InterPro" id="IPR001005">
    <property type="entry name" value="SANT/Myb"/>
</dbReference>
<dbReference type="EMBL" id="ML996082">
    <property type="protein sequence ID" value="KAF2155971.1"/>
    <property type="molecule type" value="Genomic_DNA"/>
</dbReference>
<dbReference type="PROSITE" id="PS50090">
    <property type="entry name" value="MYB_LIKE"/>
    <property type="match status" value="1"/>
</dbReference>
<feature type="region of interest" description="Disordered" evidence="1">
    <location>
        <begin position="1"/>
        <end position="22"/>
    </location>
</feature>
<evidence type="ECO:0000256" key="1">
    <source>
        <dbReference type="SAM" id="MobiDB-lite"/>
    </source>
</evidence>
<feature type="region of interest" description="Disordered" evidence="1">
    <location>
        <begin position="194"/>
        <end position="248"/>
    </location>
</feature>
<feature type="compositionally biased region" description="Polar residues" evidence="1">
    <location>
        <begin position="7"/>
        <end position="21"/>
    </location>
</feature>
<dbReference type="SUPFAM" id="SSF46689">
    <property type="entry name" value="Homeodomain-like"/>
    <property type="match status" value="1"/>
</dbReference>